<dbReference type="PIRSF" id="PIRSF001093">
    <property type="entry name" value="B-hxosamndse_ab_euk"/>
    <property type="match status" value="1"/>
</dbReference>
<dbReference type="Gene3D" id="3.30.379.10">
    <property type="entry name" value="Chitobiase/beta-hexosaminidase domain 2-like"/>
    <property type="match status" value="1"/>
</dbReference>
<evidence type="ECO:0000256" key="8">
    <source>
        <dbReference type="PIRSR" id="PIRSR001093-1"/>
    </source>
</evidence>
<dbReference type="AlphaFoldDB" id="A0A553NQG1"/>
<dbReference type="GO" id="GO:0016231">
    <property type="term" value="F:beta-N-acetylglucosaminidase activity"/>
    <property type="evidence" value="ECO:0007669"/>
    <property type="project" value="TreeGrafter"/>
</dbReference>
<feature type="compositionally biased region" description="Polar residues" evidence="9">
    <location>
        <begin position="624"/>
        <end position="634"/>
    </location>
</feature>
<dbReference type="GO" id="GO:0005975">
    <property type="term" value="P:carbohydrate metabolic process"/>
    <property type="evidence" value="ECO:0007669"/>
    <property type="project" value="InterPro"/>
</dbReference>
<organism evidence="13 14">
    <name type="scientific">Tigriopus californicus</name>
    <name type="common">Marine copepod</name>
    <dbReference type="NCBI Taxonomy" id="6832"/>
    <lineage>
        <taxon>Eukaryota</taxon>
        <taxon>Metazoa</taxon>
        <taxon>Ecdysozoa</taxon>
        <taxon>Arthropoda</taxon>
        <taxon>Crustacea</taxon>
        <taxon>Multicrustacea</taxon>
        <taxon>Hexanauplia</taxon>
        <taxon>Copepoda</taxon>
        <taxon>Harpacticoida</taxon>
        <taxon>Harpacticidae</taxon>
        <taxon>Tigriopus</taxon>
    </lineage>
</organism>
<evidence type="ECO:0000256" key="4">
    <source>
        <dbReference type="ARBA" id="ARBA00022801"/>
    </source>
</evidence>
<evidence type="ECO:0000256" key="9">
    <source>
        <dbReference type="SAM" id="MobiDB-lite"/>
    </source>
</evidence>
<dbReference type="Pfam" id="PF00728">
    <property type="entry name" value="Glyco_hydro_20"/>
    <property type="match status" value="1"/>
</dbReference>
<dbReference type="FunFam" id="3.20.20.80:FF:000063">
    <property type="entry name" value="Beta-hexosaminidase"/>
    <property type="match status" value="1"/>
</dbReference>
<evidence type="ECO:0000259" key="12">
    <source>
        <dbReference type="Pfam" id="PF14845"/>
    </source>
</evidence>
<sequence>MKAALMAMVLAFAHCGAQVKITPWKYKCDEYRRCVRTGLKTSDSDLGMAECQLTCDDFAMLWPHPKSAQMGKTVSTVDPTKISFQKIQYNRTYIPMIDMIEENIIEQTRWMELKANGEAPSPSVNEIQINYFGGVPSKKPKIARDTKEAYTLRVSKVGSIIIANITSTEYFGARHAIETLFQLIEFDEVKNSFIILDDVEIEDEPEFTHRGISVDTSRNFISVEVLKRIIDGMGASKLNVFHWHIVDTHSFPVELKASPVDQLTQYGAYNARSIYTQDQIKDIVEYANYRGVEVIPEFDQPAHVGHGWDFPGAENFTVCLDAEPWYNYCVEPPCGQLNPGEPQIYDILEGVYKEFHDMFQFTTFHMGADEVFFPCWNSSTLVTDYMAQIGLGNQEKDFVQLWSEFQEKSSARLKSVYADQDQTEVPLKIILWTNHLTLPENLENLSPETYTIQIWLNGSDTSDLSIAALVHEKFDLIFSNYETTYLDCGFGAWIGEGNNWCSPYSGWQEQYENDLYKLVELHGFELNDEIKNQILGGETAIWSEQVDDTMIEGKIFPRAAAYAERLWSDPQTKWYQAEPRMLNHRLRLVQRGVRAAQLQPEWCRLNEGQCYGTEDDPNVRPEISTPQDPIKTSQTDEVITAGSCTTGQSHIGIALVVSLVSLFASIQMH</sequence>
<dbReference type="GO" id="GO:0030203">
    <property type="term" value="P:glycosaminoglycan metabolic process"/>
    <property type="evidence" value="ECO:0007669"/>
    <property type="project" value="TreeGrafter"/>
</dbReference>
<name>A0A553NQG1_TIGCA</name>
<feature type="chain" id="PRO_5021789662" description="Beta-hexosaminidase" evidence="10">
    <location>
        <begin position="19"/>
        <end position="669"/>
    </location>
</feature>
<feature type="signal peptide" evidence="10">
    <location>
        <begin position="1"/>
        <end position="18"/>
    </location>
</feature>
<dbReference type="GO" id="GO:0005886">
    <property type="term" value="C:plasma membrane"/>
    <property type="evidence" value="ECO:0007669"/>
    <property type="project" value="TreeGrafter"/>
</dbReference>
<dbReference type="OMA" id="NYCVEPP"/>
<dbReference type="PANTHER" id="PTHR22600">
    <property type="entry name" value="BETA-HEXOSAMINIDASE"/>
    <property type="match status" value="1"/>
</dbReference>
<evidence type="ECO:0000256" key="10">
    <source>
        <dbReference type="SAM" id="SignalP"/>
    </source>
</evidence>
<evidence type="ECO:0000259" key="11">
    <source>
        <dbReference type="Pfam" id="PF00728"/>
    </source>
</evidence>
<dbReference type="Proteomes" id="UP000318571">
    <property type="component" value="Chromosome 4"/>
</dbReference>
<comment type="catalytic activity">
    <reaction evidence="1 7">
        <text>Hydrolysis of terminal non-reducing N-acetyl-D-hexosamine residues in N-acetyl-beta-D-hexosaminides.</text>
        <dbReference type="EC" id="3.2.1.52"/>
    </reaction>
</comment>
<dbReference type="Gene3D" id="3.20.20.80">
    <property type="entry name" value="Glycosidases"/>
    <property type="match status" value="1"/>
</dbReference>
<evidence type="ECO:0000313" key="14">
    <source>
        <dbReference type="Proteomes" id="UP000318571"/>
    </source>
</evidence>
<keyword evidence="4 7" id="KW-0378">Hydrolase</keyword>
<keyword evidence="5" id="KW-0325">Glycoprotein</keyword>
<evidence type="ECO:0000256" key="6">
    <source>
        <dbReference type="ARBA" id="ARBA00023295"/>
    </source>
</evidence>
<dbReference type="InterPro" id="IPR029018">
    <property type="entry name" value="Hex-like_dom2"/>
</dbReference>
<evidence type="ECO:0000313" key="13">
    <source>
        <dbReference type="EMBL" id="TRY67678.1"/>
    </source>
</evidence>
<dbReference type="EMBL" id="VCGU01000011">
    <property type="protein sequence ID" value="TRY67678.1"/>
    <property type="molecule type" value="Genomic_DNA"/>
</dbReference>
<feature type="active site" description="Proton donor" evidence="8">
    <location>
        <position position="370"/>
    </location>
</feature>
<evidence type="ECO:0000256" key="1">
    <source>
        <dbReference type="ARBA" id="ARBA00001231"/>
    </source>
</evidence>
<keyword evidence="3 10" id="KW-0732">Signal</keyword>
<dbReference type="InterPro" id="IPR017853">
    <property type="entry name" value="GH"/>
</dbReference>
<reference evidence="13 14" key="1">
    <citation type="journal article" date="2018" name="Nat. Ecol. Evol.">
        <title>Genomic signatures of mitonuclear coevolution across populations of Tigriopus californicus.</title>
        <authorList>
            <person name="Barreto F.S."/>
            <person name="Watson E.T."/>
            <person name="Lima T.G."/>
            <person name="Willett C.S."/>
            <person name="Edmands S."/>
            <person name="Li W."/>
            <person name="Burton R.S."/>
        </authorList>
    </citation>
    <scope>NUCLEOTIDE SEQUENCE [LARGE SCALE GENOMIC DNA]</scope>
    <source>
        <strain evidence="13 14">San Diego</strain>
    </source>
</reference>
<dbReference type="STRING" id="6832.A0A553NQG1"/>
<dbReference type="InterPro" id="IPR015883">
    <property type="entry name" value="Glyco_hydro_20_cat"/>
</dbReference>
<dbReference type="SUPFAM" id="SSF55545">
    <property type="entry name" value="beta-N-acetylhexosaminidase-like domain"/>
    <property type="match status" value="1"/>
</dbReference>
<feature type="domain" description="Beta-hexosaminidase eukaryotic type N-terminal" evidence="12">
    <location>
        <begin position="61"/>
        <end position="183"/>
    </location>
</feature>
<comment type="similarity">
    <text evidence="2 7">Belongs to the glycosyl hydrolase 20 family.</text>
</comment>
<evidence type="ECO:0000256" key="3">
    <source>
        <dbReference type="ARBA" id="ARBA00022729"/>
    </source>
</evidence>
<feature type="region of interest" description="Disordered" evidence="9">
    <location>
        <begin position="614"/>
        <end position="634"/>
    </location>
</feature>
<comment type="caution">
    <text evidence="13">The sequence shown here is derived from an EMBL/GenBank/DDBJ whole genome shotgun (WGS) entry which is preliminary data.</text>
</comment>
<evidence type="ECO:0000256" key="7">
    <source>
        <dbReference type="PIRNR" id="PIRNR001093"/>
    </source>
</evidence>
<dbReference type="PRINTS" id="PR00738">
    <property type="entry name" value="GLHYDRLASE20"/>
</dbReference>
<keyword evidence="6 7" id="KW-0326">Glycosidase</keyword>
<dbReference type="InterPro" id="IPR029019">
    <property type="entry name" value="HEX_eukaryotic_N"/>
</dbReference>
<evidence type="ECO:0000256" key="2">
    <source>
        <dbReference type="ARBA" id="ARBA00006285"/>
    </source>
</evidence>
<dbReference type="EC" id="3.2.1.52" evidence="7"/>
<evidence type="ECO:0000256" key="5">
    <source>
        <dbReference type="ARBA" id="ARBA00023180"/>
    </source>
</evidence>
<accession>A0A553NQG1</accession>
<keyword evidence="14" id="KW-1185">Reference proteome</keyword>
<dbReference type="OrthoDB" id="428480at2759"/>
<dbReference type="Pfam" id="PF14845">
    <property type="entry name" value="Glycohydro_20b2"/>
    <property type="match status" value="1"/>
</dbReference>
<dbReference type="InterPro" id="IPR025705">
    <property type="entry name" value="Beta_hexosaminidase_sua/sub"/>
</dbReference>
<dbReference type="PANTHER" id="PTHR22600:SF26">
    <property type="entry name" value="BETA-N-ACETYLHEXOSAMINIDASE"/>
    <property type="match status" value="1"/>
</dbReference>
<dbReference type="SUPFAM" id="SSF51445">
    <property type="entry name" value="(Trans)glycosidases"/>
    <property type="match status" value="1"/>
</dbReference>
<protein>
    <recommendedName>
        <fullName evidence="7">Beta-hexosaminidase</fullName>
        <ecNumber evidence="7">3.2.1.52</ecNumber>
    </recommendedName>
</protein>
<proteinExistence type="inferred from homology"/>
<gene>
    <name evidence="13" type="ORF">TCAL_02945</name>
</gene>
<feature type="domain" description="Glycoside hydrolase family 20 catalytic" evidence="11">
    <location>
        <begin position="207"/>
        <end position="569"/>
    </location>
</feature>